<evidence type="ECO:0000313" key="2">
    <source>
        <dbReference type="EMBL" id="KAI5962724.1"/>
    </source>
</evidence>
<feature type="region of interest" description="Disordered" evidence="1">
    <location>
        <begin position="275"/>
        <end position="324"/>
    </location>
</feature>
<sequence length="358" mass="41084">MAPLYQQNTNLQLPTTFTQRLKGINDGGEYGHLLPVHQTYYSRVSKQHHQKRAKQVVFKEDAINEEEEDVLMNNQYGQDPNNHDAWYVNCDAVCGLQIASNLLIPKYYPDFKLDLVIIGPNEGLKHAGRVTSMIRQVQEDAKVDVMAISNQDYHPLYFQNEKYFKTSFHDLDSQLSKSNVFTKNIKLINRHVGKLVHKLAQLNAHTRTTASSTTRVGLHLQFPSLNFRNSYCQTGKSTELEYQVMMPMRDNTQHQDRQSDVTVFEYEMDLDGRLIKSARDDEESSRDYASFKLKNDTDGDDFSDNNEHDQQKSNHKLGVEGSVDPDDTLQSTDYILSNCNVAVTSVSHINARKLKQLF</sequence>
<protein>
    <recommendedName>
        <fullName evidence="4">Survival protein SurE-like phosphatase/nucleotidase domain-containing protein</fullName>
    </recommendedName>
</protein>
<evidence type="ECO:0008006" key="4">
    <source>
        <dbReference type="Google" id="ProtNLM"/>
    </source>
</evidence>
<gene>
    <name evidence="2" type="ORF">KGF57_001458</name>
</gene>
<reference evidence="2 3" key="1">
    <citation type="journal article" date="2022" name="DNA Res.">
        <title>Genome analysis of five recently described species of the CUG-Ser clade uncovers Candida theae as a new hybrid lineage with pathogenic potential in the Candida parapsilosis species complex.</title>
        <authorList>
            <person name="Mixao V."/>
            <person name="Del Olmo V."/>
            <person name="Hegedusova E."/>
            <person name="Saus E."/>
            <person name="Pryszcz L."/>
            <person name="Cillingova A."/>
            <person name="Nosek J."/>
            <person name="Gabaldon T."/>
        </authorList>
    </citation>
    <scope>NUCLEOTIDE SEQUENCE [LARGE SCALE GENOMIC DNA]</scope>
    <source>
        <strain evidence="2 3">CBS 12239</strain>
    </source>
</reference>
<proteinExistence type="predicted"/>
<name>A0AAD5FZS0_9ASCO</name>
<accession>A0AAD5FZS0</accession>
<dbReference type="EMBL" id="JAIHNG010000067">
    <property type="protein sequence ID" value="KAI5962724.1"/>
    <property type="molecule type" value="Genomic_DNA"/>
</dbReference>
<dbReference type="RefSeq" id="XP_051610035.1">
    <property type="nucleotide sequence ID" value="XM_051750665.1"/>
</dbReference>
<comment type="caution">
    <text evidence="2">The sequence shown here is derived from an EMBL/GenBank/DDBJ whole genome shotgun (WGS) entry which is preliminary data.</text>
</comment>
<evidence type="ECO:0000313" key="3">
    <source>
        <dbReference type="Proteomes" id="UP001204833"/>
    </source>
</evidence>
<keyword evidence="3" id="KW-1185">Reference proteome</keyword>
<evidence type="ECO:0000256" key="1">
    <source>
        <dbReference type="SAM" id="MobiDB-lite"/>
    </source>
</evidence>
<dbReference type="GeneID" id="76149517"/>
<dbReference type="Proteomes" id="UP001204833">
    <property type="component" value="Unassembled WGS sequence"/>
</dbReference>
<dbReference type="AlphaFoldDB" id="A0AAD5FZS0"/>
<organism evidence="2 3">
    <name type="scientific">Candida theae</name>
    <dbReference type="NCBI Taxonomy" id="1198502"/>
    <lineage>
        <taxon>Eukaryota</taxon>
        <taxon>Fungi</taxon>
        <taxon>Dikarya</taxon>
        <taxon>Ascomycota</taxon>
        <taxon>Saccharomycotina</taxon>
        <taxon>Pichiomycetes</taxon>
        <taxon>Debaryomycetaceae</taxon>
        <taxon>Candida/Lodderomyces clade</taxon>
        <taxon>Candida</taxon>
    </lineage>
</organism>